<comment type="caution">
    <text evidence="2">The sequence shown here is derived from an EMBL/GenBank/DDBJ whole genome shotgun (WGS) entry which is preliminary data.</text>
</comment>
<evidence type="ECO:0000313" key="3">
    <source>
        <dbReference type="Proteomes" id="UP001187531"/>
    </source>
</evidence>
<feature type="domain" description="Reverse transcriptase" evidence="1">
    <location>
        <begin position="99"/>
        <end position="202"/>
    </location>
</feature>
<feature type="non-terminal residue" evidence="2">
    <location>
        <position position="1"/>
    </location>
</feature>
<dbReference type="CDD" id="cd01647">
    <property type="entry name" value="RT_LTR"/>
    <property type="match status" value="1"/>
</dbReference>
<dbReference type="PANTHER" id="PTHR37984">
    <property type="entry name" value="PROTEIN CBG26694"/>
    <property type="match status" value="1"/>
</dbReference>
<dbReference type="InterPro" id="IPR043502">
    <property type="entry name" value="DNA/RNA_pol_sf"/>
</dbReference>
<sequence>MGFVKVATSISSLSTEKSGQKNPIPKEFDDVFAGIGKLPGKVEIHVKKNAIPSVNPVRRIPFALHERVKSELERLEKLDIIERVVTPTEWVNSIVAVEKSDDLLRLCLDPRELNKSIQRPYYPMPTFEDIAAKIHGHNKFSKLDATSGYLMLALTEKSSLVTIFNTPFGRYKYKRMPFGLICAQDEFQQKMEETFGNLKGNFDEAVKILTGKLDAVIRSQKDINKSIQSLTGEIATLKKDASDRDIKIGQLEKELEDQKLRCDQLENQVLGSDVKDRKLNLLIHGIPTERPSQPVEENVKHFLSVTMDISDPIQITKCYRMLGGSNAPARL</sequence>
<dbReference type="InterPro" id="IPR000477">
    <property type="entry name" value="RT_dom"/>
</dbReference>
<name>A0AA88HA79_ARTSF</name>
<dbReference type="Proteomes" id="UP001187531">
    <property type="component" value="Unassembled WGS sequence"/>
</dbReference>
<gene>
    <name evidence="2" type="ORF">QYM36_019534</name>
</gene>
<organism evidence="2 3">
    <name type="scientific">Artemia franciscana</name>
    <name type="common">Brine shrimp</name>
    <name type="synonym">Artemia sanfranciscana</name>
    <dbReference type="NCBI Taxonomy" id="6661"/>
    <lineage>
        <taxon>Eukaryota</taxon>
        <taxon>Metazoa</taxon>
        <taxon>Ecdysozoa</taxon>
        <taxon>Arthropoda</taxon>
        <taxon>Crustacea</taxon>
        <taxon>Branchiopoda</taxon>
        <taxon>Anostraca</taxon>
        <taxon>Artemiidae</taxon>
        <taxon>Artemia</taxon>
    </lineage>
</organism>
<dbReference type="InterPro" id="IPR050951">
    <property type="entry name" value="Retrovirus_Pol_polyprotein"/>
</dbReference>
<dbReference type="InterPro" id="IPR043128">
    <property type="entry name" value="Rev_trsase/Diguanyl_cyclase"/>
</dbReference>
<dbReference type="GO" id="GO:0071897">
    <property type="term" value="P:DNA biosynthetic process"/>
    <property type="evidence" value="ECO:0007669"/>
    <property type="project" value="UniProtKB-ARBA"/>
</dbReference>
<proteinExistence type="predicted"/>
<dbReference type="EMBL" id="JAVRJZ010001659">
    <property type="protein sequence ID" value="KAK2701821.1"/>
    <property type="molecule type" value="Genomic_DNA"/>
</dbReference>
<reference evidence="2" key="1">
    <citation type="submission" date="2023-07" db="EMBL/GenBank/DDBJ databases">
        <title>Chromosome-level genome assembly of Artemia franciscana.</title>
        <authorList>
            <person name="Jo E."/>
        </authorList>
    </citation>
    <scope>NUCLEOTIDE SEQUENCE</scope>
    <source>
        <tissue evidence="2">Whole body</tissue>
    </source>
</reference>
<keyword evidence="3" id="KW-1185">Reference proteome</keyword>
<dbReference type="SUPFAM" id="SSF56672">
    <property type="entry name" value="DNA/RNA polymerases"/>
    <property type="match status" value="1"/>
</dbReference>
<protein>
    <recommendedName>
        <fullName evidence="1">Reverse transcriptase domain-containing protein</fullName>
    </recommendedName>
</protein>
<dbReference type="AlphaFoldDB" id="A0AA88HA79"/>
<dbReference type="Gene3D" id="3.30.70.270">
    <property type="match status" value="1"/>
</dbReference>
<dbReference type="Pfam" id="PF00078">
    <property type="entry name" value="RVT_1"/>
    <property type="match status" value="1"/>
</dbReference>
<dbReference type="PANTHER" id="PTHR37984:SF5">
    <property type="entry name" value="PROTEIN NYNRIN-LIKE"/>
    <property type="match status" value="1"/>
</dbReference>
<dbReference type="Gene3D" id="3.10.10.10">
    <property type="entry name" value="HIV Type 1 Reverse Transcriptase, subunit A, domain 1"/>
    <property type="match status" value="1"/>
</dbReference>
<evidence type="ECO:0000259" key="1">
    <source>
        <dbReference type="Pfam" id="PF00078"/>
    </source>
</evidence>
<evidence type="ECO:0000313" key="2">
    <source>
        <dbReference type="EMBL" id="KAK2701821.1"/>
    </source>
</evidence>
<accession>A0AA88HA79</accession>